<feature type="transmembrane region" description="Helical" evidence="9">
    <location>
        <begin position="324"/>
        <end position="345"/>
    </location>
</feature>
<evidence type="ECO:0000259" key="11">
    <source>
        <dbReference type="Pfam" id="PF05425"/>
    </source>
</evidence>
<dbReference type="Gene3D" id="2.60.40.1220">
    <property type="match status" value="1"/>
</dbReference>
<keyword evidence="5" id="KW-0732">Signal</keyword>
<feature type="transmembrane region" description="Helical" evidence="9">
    <location>
        <begin position="284"/>
        <end position="304"/>
    </location>
</feature>
<dbReference type="PANTHER" id="PTHR34820:SF4">
    <property type="entry name" value="INNER MEMBRANE PROTEIN YEBZ"/>
    <property type="match status" value="1"/>
</dbReference>
<dbReference type="InterPro" id="IPR008457">
    <property type="entry name" value="Cu-R_CopD_dom"/>
</dbReference>
<organism evidence="12 13">
    <name type="scientific">Neorhizobium turbinariae</name>
    <dbReference type="NCBI Taxonomy" id="2937795"/>
    <lineage>
        <taxon>Bacteria</taxon>
        <taxon>Pseudomonadati</taxon>
        <taxon>Pseudomonadota</taxon>
        <taxon>Alphaproteobacteria</taxon>
        <taxon>Hyphomicrobiales</taxon>
        <taxon>Rhizobiaceae</taxon>
        <taxon>Rhizobium/Agrobacterium group</taxon>
        <taxon>Neorhizobium</taxon>
    </lineage>
</organism>
<feature type="transmembrane region" description="Helical" evidence="9">
    <location>
        <begin position="398"/>
        <end position="419"/>
    </location>
</feature>
<reference evidence="12 13" key="1">
    <citation type="submission" date="2022-04" db="EMBL/GenBank/DDBJ databases">
        <title>Rhizobium coralii sp. nov., isolated from coral Turbinaria peltata.</title>
        <authorList>
            <person name="Sun H."/>
        </authorList>
    </citation>
    <scope>NUCLEOTIDE SEQUENCE [LARGE SCALE GENOMIC DNA]</scope>
    <source>
        <strain evidence="12 13">NTR19</strain>
    </source>
</reference>
<feature type="transmembrane region" description="Helical" evidence="9">
    <location>
        <begin position="225"/>
        <end position="248"/>
    </location>
</feature>
<comment type="subcellular location">
    <subcellularLocation>
        <location evidence="1">Cell membrane</location>
        <topology evidence="1">Multi-pass membrane protein</topology>
    </subcellularLocation>
</comment>
<keyword evidence="3 9" id="KW-0812">Transmembrane</keyword>
<accession>A0ABT0IQX5</accession>
<dbReference type="Pfam" id="PF04234">
    <property type="entry name" value="CopC"/>
    <property type="match status" value="1"/>
</dbReference>
<dbReference type="EMBL" id="JALPRY010000010">
    <property type="protein sequence ID" value="MCK8780291.1"/>
    <property type="molecule type" value="Genomic_DNA"/>
</dbReference>
<keyword evidence="6 9" id="KW-1133">Transmembrane helix</keyword>
<evidence type="ECO:0000313" key="12">
    <source>
        <dbReference type="EMBL" id="MCK8780291.1"/>
    </source>
</evidence>
<proteinExistence type="predicted"/>
<keyword evidence="4" id="KW-0479">Metal-binding</keyword>
<name>A0ABT0IQX5_9HYPH</name>
<evidence type="ECO:0000256" key="9">
    <source>
        <dbReference type="SAM" id="Phobius"/>
    </source>
</evidence>
<feature type="transmembrane region" description="Helical" evidence="9">
    <location>
        <begin position="155"/>
        <end position="174"/>
    </location>
</feature>
<feature type="transmembrane region" description="Helical" evidence="9">
    <location>
        <begin position="257"/>
        <end position="278"/>
    </location>
</feature>
<dbReference type="InterPro" id="IPR032694">
    <property type="entry name" value="CopC/D"/>
</dbReference>
<feature type="transmembrane region" description="Helical" evidence="9">
    <location>
        <begin position="186"/>
        <end position="205"/>
    </location>
</feature>
<dbReference type="InterPro" id="IPR007348">
    <property type="entry name" value="CopC_dom"/>
</dbReference>
<feature type="domain" description="Copper resistance protein D" evidence="11">
    <location>
        <begin position="320"/>
        <end position="419"/>
    </location>
</feature>
<evidence type="ECO:0000256" key="5">
    <source>
        <dbReference type="ARBA" id="ARBA00022729"/>
    </source>
</evidence>
<evidence type="ECO:0000256" key="3">
    <source>
        <dbReference type="ARBA" id="ARBA00022692"/>
    </source>
</evidence>
<comment type="caution">
    <text evidence="12">The sequence shown here is derived from an EMBL/GenBank/DDBJ whole genome shotgun (WGS) entry which is preliminary data.</text>
</comment>
<dbReference type="InterPro" id="IPR014755">
    <property type="entry name" value="Cu-Rt/internalin_Ig-like"/>
</dbReference>
<feature type="domain" description="CopC" evidence="10">
    <location>
        <begin position="37"/>
        <end position="128"/>
    </location>
</feature>
<evidence type="ECO:0000256" key="7">
    <source>
        <dbReference type="ARBA" id="ARBA00023008"/>
    </source>
</evidence>
<sequence>MMPSAVGCRAWSVVSTLYRALLVMLLWLPLASAAFAHASLNSTEPPDGAVVAAAPGVIRLIFNEPVSPTSLKLTRPDRSSVPLEDVVVKGNALEITPPADLQTGTHLLSWRVVSEDGHPIGGSFLFSVGHAGGPPPDTAADSGWPVWAGLWTGKVMLYLGIFFGIGGVFAIFWFVGGDTATWKPSLIALGIGSAGALISLGFQGLDAVDEGIPFLFSGSAWRAGLGTSLGPTVIFVCVGFALAALALLSGKGREARWMALSAVLTAAFSLSLSGHASAAPPQWIMRPAVFLHVAAIAIWAGALLPLMLQLRTKSPEAAGSLQRFSVFIPCAVLILIAAGGVLAYVQVGTPSALVTTAYGIAFLIKLVLLVVLFVLAAANRWRLTQRSRRGEPKAISMLVRLIAAETLVMVLIFGVAAAWRFTPPPRSLVSQVQRDVVVRLQNAEAAADVTVRRGDGGAVSLSIKITGKDGQPLDPVEVTAVLGNPQAGVEPIRRKAEKTEAGWTVADLVLPLAARWSLRLDVLITDFDITRLEGEIEIRP</sequence>
<dbReference type="PANTHER" id="PTHR34820">
    <property type="entry name" value="INNER MEMBRANE PROTEIN YEBZ"/>
    <property type="match status" value="1"/>
</dbReference>
<keyword evidence="2" id="KW-1003">Cell membrane</keyword>
<dbReference type="Proteomes" id="UP001202827">
    <property type="component" value="Unassembled WGS sequence"/>
</dbReference>
<evidence type="ECO:0000256" key="8">
    <source>
        <dbReference type="ARBA" id="ARBA00023136"/>
    </source>
</evidence>
<evidence type="ECO:0000256" key="2">
    <source>
        <dbReference type="ARBA" id="ARBA00022475"/>
    </source>
</evidence>
<evidence type="ECO:0000256" key="1">
    <source>
        <dbReference type="ARBA" id="ARBA00004651"/>
    </source>
</evidence>
<evidence type="ECO:0000256" key="4">
    <source>
        <dbReference type="ARBA" id="ARBA00022723"/>
    </source>
</evidence>
<evidence type="ECO:0000256" key="6">
    <source>
        <dbReference type="ARBA" id="ARBA00022989"/>
    </source>
</evidence>
<protein>
    <submittedName>
        <fullName evidence="12">Copper resistance protein CopC</fullName>
    </submittedName>
</protein>
<dbReference type="InterPro" id="IPR014756">
    <property type="entry name" value="Ig_E-set"/>
</dbReference>
<dbReference type="Pfam" id="PF05425">
    <property type="entry name" value="CopD"/>
    <property type="match status" value="1"/>
</dbReference>
<gene>
    <name evidence="12" type="ORF">M0654_09885</name>
</gene>
<dbReference type="SUPFAM" id="SSF81296">
    <property type="entry name" value="E set domains"/>
    <property type="match status" value="1"/>
</dbReference>
<keyword evidence="13" id="KW-1185">Reference proteome</keyword>
<evidence type="ECO:0000259" key="10">
    <source>
        <dbReference type="Pfam" id="PF04234"/>
    </source>
</evidence>
<evidence type="ECO:0000313" key="13">
    <source>
        <dbReference type="Proteomes" id="UP001202827"/>
    </source>
</evidence>
<dbReference type="RefSeq" id="WP_248682941.1">
    <property type="nucleotide sequence ID" value="NZ_JALPRY010000010.1"/>
</dbReference>
<feature type="transmembrane region" description="Helical" evidence="9">
    <location>
        <begin position="357"/>
        <end position="378"/>
    </location>
</feature>
<keyword evidence="7" id="KW-0186">Copper</keyword>
<keyword evidence="8 9" id="KW-0472">Membrane</keyword>